<name>A0A2N0QKZ5_9GLOM</name>
<reference evidence="2 3" key="2">
    <citation type="submission" date="2017-10" db="EMBL/GenBank/DDBJ databases">
        <title>Genome analyses suggest a sexual origin of heterokaryosis in a supposedly ancient asexual fungus.</title>
        <authorList>
            <person name="Corradi N."/>
            <person name="Sedzielewska K."/>
            <person name="Noel J."/>
            <person name="Charron P."/>
            <person name="Farinelli L."/>
            <person name="Marton T."/>
            <person name="Kruger M."/>
            <person name="Pelin A."/>
            <person name="Brachmann A."/>
            <person name="Corradi N."/>
        </authorList>
    </citation>
    <scope>NUCLEOTIDE SEQUENCE [LARGE SCALE GENOMIC DNA]</scope>
    <source>
        <strain evidence="2 3">A1</strain>
    </source>
</reference>
<dbReference type="SUPFAM" id="SSF82693">
    <property type="entry name" value="Multidrug efflux transporter AcrB pore domain, PN1, PN2, PC1 and PC2 subdomains"/>
    <property type="match status" value="1"/>
</dbReference>
<evidence type="ECO:0000313" key="2">
    <source>
        <dbReference type="EMBL" id="PKC51722.1"/>
    </source>
</evidence>
<evidence type="ECO:0000313" key="3">
    <source>
        <dbReference type="Proteomes" id="UP000232688"/>
    </source>
</evidence>
<dbReference type="PANTHER" id="PTHR32063:SF0">
    <property type="entry name" value="SWARMING MOTILITY PROTEIN SWRC"/>
    <property type="match status" value="1"/>
</dbReference>
<sequence length="236" mass="24974">MGGLALGIGMMVDSSIVILENIFKKRQEGLPLKEAAIEGGAELVGAVVASTLTTAVVFIPIVFVEGIAAQIFRPLALAPKGIVNKLLEAFKKVYGKVLKWALKFRKTVILIVMACFVGSFALLGSVGVEFMPESDAGQIGITAEIQSGSQLEETEEVVKEINERLAQFEDIIRVSYVSIGGSSNGVSAGTTNTATYMVELVSSSERDITTKEFIAQVTDLVGDIPGAEITVADQSS</sequence>
<dbReference type="AlphaFoldDB" id="A0A2N0QKZ5"/>
<dbReference type="VEuPathDB" id="FungiDB:RhiirA1_483138"/>
<dbReference type="GO" id="GO:0005886">
    <property type="term" value="C:plasma membrane"/>
    <property type="evidence" value="ECO:0007669"/>
    <property type="project" value="TreeGrafter"/>
</dbReference>
<dbReference type="EMBL" id="LLXH01007126">
    <property type="protein sequence ID" value="PKC51722.1"/>
    <property type="molecule type" value="Genomic_DNA"/>
</dbReference>
<dbReference type="PANTHER" id="PTHR32063">
    <property type="match status" value="1"/>
</dbReference>
<dbReference type="Gene3D" id="3.30.70.1430">
    <property type="entry name" value="Multidrug efflux transporter AcrB pore domain"/>
    <property type="match status" value="1"/>
</dbReference>
<dbReference type="Pfam" id="PF00873">
    <property type="entry name" value="ACR_tran"/>
    <property type="match status" value="2"/>
</dbReference>
<dbReference type="SUPFAM" id="SSF82866">
    <property type="entry name" value="Multidrug efflux transporter AcrB transmembrane domain"/>
    <property type="match status" value="1"/>
</dbReference>
<gene>
    <name evidence="2" type="ORF">RhiirA1_483138</name>
</gene>
<keyword evidence="1" id="KW-1133">Transmembrane helix</keyword>
<dbReference type="GO" id="GO:0042910">
    <property type="term" value="F:xenobiotic transmembrane transporter activity"/>
    <property type="evidence" value="ECO:0007669"/>
    <property type="project" value="TreeGrafter"/>
</dbReference>
<keyword evidence="1" id="KW-0812">Transmembrane</keyword>
<protein>
    <submittedName>
        <fullName evidence="2">Uncharacterized protein</fullName>
    </submittedName>
</protein>
<comment type="caution">
    <text evidence="2">The sequence shown here is derived from an EMBL/GenBank/DDBJ whole genome shotgun (WGS) entry which is preliminary data.</text>
</comment>
<dbReference type="InterPro" id="IPR001036">
    <property type="entry name" value="Acrflvin-R"/>
</dbReference>
<proteinExistence type="predicted"/>
<accession>A0A2N0QKZ5</accession>
<evidence type="ECO:0000256" key="1">
    <source>
        <dbReference type="SAM" id="Phobius"/>
    </source>
</evidence>
<dbReference type="Proteomes" id="UP000232688">
    <property type="component" value="Unassembled WGS sequence"/>
</dbReference>
<organism evidence="2 3">
    <name type="scientific">Rhizophagus irregularis</name>
    <dbReference type="NCBI Taxonomy" id="588596"/>
    <lineage>
        <taxon>Eukaryota</taxon>
        <taxon>Fungi</taxon>
        <taxon>Fungi incertae sedis</taxon>
        <taxon>Mucoromycota</taxon>
        <taxon>Glomeromycotina</taxon>
        <taxon>Glomeromycetes</taxon>
        <taxon>Glomerales</taxon>
        <taxon>Glomeraceae</taxon>
        <taxon>Rhizophagus</taxon>
    </lineage>
</organism>
<reference evidence="2 3" key="1">
    <citation type="submission" date="2017-10" db="EMBL/GenBank/DDBJ databases">
        <title>Extensive intraspecific genome diversity in a model arbuscular mycorrhizal fungus.</title>
        <authorList>
            <person name="Chen E.C.H."/>
            <person name="Morin E."/>
            <person name="Baudet D."/>
            <person name="Noel J."/>
            <person name="Ndikumana S."/>
            <person name="Charron P."/>
            <person name="St-Onge C."/>
            <person name="Giorgi J."/>
            <person name="Grigoriev I.V."/>
            <person name="Roux C."/>
            <person name="Martin F.M."/>
            <person name="Corradi N."/>
        </authorList>
    </citation>
    <scope>NUCLEOTIDE SEQUENCE [LARGE SCALE GENOMIC DNA]</scope>
    <source>
        <strain evidence="2 3">A1</strain>
    </source>
</reference>
<feature type="non-terminal residue" evidence="2">
    <location>
        <position position="236"/>
    </location>
</feature>
<feature type="transmembrane region" description="Helical" evidence="1">
    <location>
        <begin position="108"/>
        <end position="128"/>
    </location>
</feature>
<feature type="transmembrane region" description="Helical" evidence="1">
    <location>
        <begin position="43"/>
        <end position="64"/>
    </location>
</feature>
<dbReference type="Gene3D" id="1.20.1640.10">
    <property type="entry name" value="Multidrug efflux transporter AcrB transmembrane domain"/>
    <property type="match status" value="2"/>
</dbReference>
<keyword evidence="1" id="KW-0472">Membrane</keyword>